<dbReference type="EMBL" id="JARGDH010000093">
    <property type="protein sequence ID" value="KAL0263875.1"/>
    <property type="molecule type" value="Genomic_DNA"/>
</dbReference>
<evidence type="ECO:0000313" key="11">
    <source>
        <dbReference type="EMBL" id="KAL0263875.1"/>
    </source>
</evidence>
<dbReference type="InterPro" id="IPR019575">
    <property type="entry name" value="Nuop51_4Fe4S-bd"/>
</dbReference>
<keyword evidence="5" id="KW-0285">Flavoprotein</keyword>
<keyword evidence="4" id="KW-0004">4Fe-4S</keyword>
<dbReference type="PROSITE" id="PS00645">
    <property type="entry name" value="COMPLEX1_51K_2"/>
    <property type="match status" value="1"/>
</dbReference>
<accession>A0AAW2H693</accession>
<evidence type="ECO:0000256" key="7">
    <source>
        <dbReference type="ARBA" id="ARBA00022723"/>
    </source>
</evidence>
<dbReference type="PANTHER" id="PTHR11780:SF10">
    <property type="entry name" value="NADH DEHYDROGENASE [UBIQUINONE] FLAVOPROTEIN 1, MITOCHONDRIAL"/>
    <property type="match status" value="1"/>
</dbReference>
<evidence type="ECO:0000256" key="8">
    <source>
        <dbReference type="ARBA" id="ARBA00023004"/>
    </source>
</evidence>
<protein>
    <recommendedName>
        <fullName evidence="10">NADH-ubiquinone oxidoreductase 51kDa subunit iron-sulphur binding domain-containing protein</fullName>
    </recommendedName>
</protein>
<dbReference type="SUPFAM" id="SSF142019">
    <property type="entry name" value="Nqo1 FMN-binding domain-like"/>
    <property type="match status" value="1"/>
</dbReference>
<evidence type="ECO:0000259" key="10">
    <source>
        <dbReference type="SMART" id="SM00928"/>
    </source>
</evidence>
<dbReference type="InterPro" id="IPR050837">
    <property type="entry name" value="ComplexI_51kDa_subunit"/>
</dbReference>
<dbReference type="PROSITE" id="PS00644">
    <property type="entry name" value="COMPLEX1_51K_1"/>
    <property type="match status" value="1"/>
</dbReference>
<gene>
    <name evidence="11" type="ORF">PYX00_011176</name>
</gene>
<dbReference type="FunFam" id="3.40.50.11540:FF:000001">
    <property type="entry name" value="NADH dehydrogenase [ubiquinone] flavoprotein 1, mitochondrial"/>
    <property type="match status" value="1"/>
</dbReference>
<dbReference type="GO" id="GO:0051539">
    <property type="term" value="F:4 iron, 4 sulfur cluster binding"/>
    <property type="evidence" value="ECO:0007669"/>
    <property type="project" value="UniProtKB-KW"/>
</dbReference>
<dbReference type="InterPro" id="IPR037225">
    <property type="entry name" value="Nuo51_FMN-bd_sf"/>
</dbReference>
<dbReference type="Pfam" id="PF01512">
    <property type="entry name" value="Complex1_51K"/>
    <property type="match status" value="1"/>
</dbReference>
<comment type="cofactor">
    <cofactor evidence="2">
        <name>[4Fe-4S] cluster</name>
        <dbReference type="ChEBI" id="CHEBI:49883"/>
    </cofactor>
</comment>
<dbReference type="GO" id="GO:0010181">
    <property type="term" value="F:FMN binding"/>
    <property type="evidence" value="ECO:0007669"/>
    <property type="project" value="InterPro"/>
</dbReference>
<feature type="domain" description="NADH-ubiquinone oxidoreductase 51kDa subunit iron-sulphur binding" evidence="10">
    <location>
        <begin position="329"/>
        <end position="374"/>
    </location>
</feature>
<dbReference type="SUPFAM" id="SSF140490">
    <property type="entry name" value="Nqo1C-terminal domain-like"/>
    <property type="match status" value="1"/>
</dbReference>
<evidence type="ECO:0000256" key="5">
    <source>
        <dbReference type="ARBA" id="ARBA00022630"/>
    </source>
</evidence>
<organism evidence="11">
    <name type="scientific">Menopon gallinae</name>
    <name type="common">poultry shaft louse</name>
    <dbReference type="NCBI Taxonomy" id="328185"/>
    <lineage>
        <taxon>Eukaryota</taxon>
        <taxon>Metazoa</taxon>
        <taxon>Ecdysozoa</taxon>
        <taxon>Arthropoda</taxon>
        <taxon>Hexapoda</taxon>
        <taxon>Insecta</taxon>
        <taxon>Pterygota</taxon>
        <taxon>Neoptera</taxon>
        <taxon>Paraneoptera</taxon>
        <taxon>Psocodea</taxon>
        <taxon>Troctomorpha</taxon>
        <taxon>Phthiraptera</taxon>
        <taxon>Amblycera</taxon>
        <taxon>Menoponidae</taxon>
        <taxon>Menopon</taxon>
    </lineage>
</organism>
<dbReference type="GO" id="GO:0005739">
    <property type="term" value="C:mitochondrion"/>
    <property type="evidence" value="ECO:0007669"/>
    <property type="project" value="GOC"/>
</dbReference>
<comment type="similarity">
    <text evidence="3">Belongs to the complex I 51 kDa subunit family.</text>
</comment>
<dbReference type="Gene3D" id="1.20.1440.230">
    <property type="entry name" value="NADH-ubiquinone oxidoreductase 51kDa subunit, iron-sulphur binding domain"/>
    <property type="match status" value="1"/>
</dbReference>
<dbReference type="GO" id="GO:0006120">
    <property type="term" value="P:mitochondrial electron transport, NADH to ubiquinone"/>
    <property type="evidence" value="ECO:0007669"/>
    <property type="project" value="TreeGrafter"/>
</dbReference>
<evidence type="ECO:0000256" key="4">
    <source>
        <dbReference type="ARBA" id="ARBA00022485"/>
    </source>
</evidence>
<dbReference type="Pfam" id="PF22461">
    <property type="entry name" value="SLBB_2"/>
    <property type="match status" value="1"/>
</dbReference>
<dbReference type="GO" id="GO:0046872">
    <property type="term" value="F:metal ion binding"/>
    <property type="evidence" value="ECO:0007669"/>
    <property type="project" value="UniProtKB-KW"/>
</dbReference>
<dbReference type="InterPro" id="IPR054765">
    <property type="entry name" value="SLBB_dom"/>
</dbReference>
<dbReference type="Gene3D" id="3.40.50.11540">
    <property type="entry name" value="NADH-ubiquinone oxidoreductase 51kDa subunit"/>
    <property type="match status" value="1"/>
</dbReference>
<keyword evidence="8" id="KW-0408">Iron</keyword>
<comment type="caution">
    <text evidence="11">The sequence shown here is derived from an EMBL/GenBank/DDBJ whole genome shotgun (WGS) entry which is preliminary data.</text>
</comment>
<evidence type="ECO:0000256" key="6">
    <source>
        <dbReference type="ARBA" id="ARBA00022643"/>
    </source>
</evidence>
<dbReference type="InterPro" id="IPR001949">
    <property type="entry name" value="NADH-UbQ_OxRdtase_51kDa_CS"/>
</dbReference>
<comment type="cofactor">
    <cofactor evidence="1">
        <name>FMN</name>
        <dbReference type="ChEBI" id="CHEBI:58210"/>
    </cofactor>
</comment>
<keyword evidence="7" id="KW-0479">Metal-binding</keyword>
<evidence type="ECO:0000256" key="2">
    <source>
        <dbReference type="ARBA" id="ARBA00001966"/>
    </source>
</evidence>
<dbReference type="GO" id="GO:0008137">
    <property type="term" value="F:NADH dehydrogenase (ubiquinone) activity"/>
    <property type="evidence" value="ECO:0007669"/>
    <property type="project" value="InterPro"/>
</dbReference>
<name>A0AAW2H693_9NEOP</name>
<dbReference type="NCBIfam" id="NF010120">
    <property type="entry name" value="PRK13596.1"/>
    <property type="match status" value="1"/>
</dbReference>
<dbReference type="FunFam" id="1.20.1440.230:FF:000001">
    <property type="entry name" value="Mitochondrial NADH dehydrogenase flavoprotein 1"/>
    <property type="match status" value="1"/>
</dbReference>
<dbReference type="InterPro" id="IPR011538">
    <property type="entry name" value="Nuo51_FMN-bd"/>
</dbReference>
<sequence>MLQEKDKIYNNIYGFKGKGLKVATQLGDWQNIKNILDQGRDWIINELKNSALMGRGGAGFSTGLKWSFLNIKDPREKYVVINADEGEPGTCKDREIMRHEPHKLLEGIVIACFVLGAKVAYIYLRGEYTECKKELENAIEEAKSSGFLGNNAFNMLDVEIHVHMGAGAYICGEETSLLESLEGKAGRPRNKPPFPANYGLYGKPTVINNVETIASIPTILKRGSNWFNKLGKGFTKGSRLFAISGCVNNPCIFEEEIGISLKKLIEQHAGGVIGGWENLQAVIPGGISSQIINKNICDDIIMDPENLKQVGSTLGTACMIVFNTSVNLFKIFNIITHFYMHESCGQCTPCREGSGWVYRIMKKISSNQATKTDIELLHNIINGIGGNTICGLGDAITMAVGGFLKSFYKEIINEVTKVKNV</sequence>
<dbReference type="InterPro" id="IPR037207">
    <property type="entry name" value="Nuop51_4Fe4S-bd_sf"/>
</dbReference>
<reference evidence="11" key="1">
    <citation type="journal article" date="2024" name="Gigascience">
        <title>Chromosome-level genome of the poultry shaft louse Menopon gallinae provides insight into the host-switching and adaptive evolution of parasitic lice.</title>
        <authorList>
            <person name="Xu Y."/>
            <person name="Ma L."/>
            <person name="Liu S."/>
            <person name="Liang Y."/>
            <person name="Liu Q."/>
            <person name="He Z."/>
            <person name="Tian L."/>
            <person name="Duan Y."/>
            <person name="Cai W."/>
            <person name="Li H."/>
            <person name="Song F."/>
        </authorList>
    </citation>
    <scope>NUCLEOTIDE SEQUENCE</scope>
    <source>
        <strain evidence="11">Cailab_2023a</strain>
    </source>
</reference>
<keyword evidence="9" id="KW-0411">Iron-sulfur</keyword>
<dbReference type="Pfam" id="PF10589">
    <property type="entry name" value="NADH_4Fe-4S"/>
    <property type="match status" value="1"/>
</dbReference>
<dbReference type="SMART" id="SM00928">
    <property type="entry name" value="NADH_4Fe-4S"/>
    <property type="match status" value="1"/>
</dbReference>
<evidence type="ECO:0000256" key="1">
    <source>
        <dbReference type="ARBA" id="ARBA00001917"/>
    </source>
</evidence>
<dbReference type="AlphaFoldDB" id="A0AAW2H693"/>
<proteinExistence type="inferred from homology"/>
<dbReference type="PANTHER" id="PTHR11780">
    <property type="entry name" value="NADH-UBIQUINONE OXIDOREDUCTASE FLAVOPROTEIN 1 NDUFV1"/>
    <property type="match status" value="1"/>
</dbReference>
<dbReference type="SUPFAM" id="SSF142984">
    <property type="entry name" value="Nqo1 middle domain-like"/>
    <property type="match status" value="1"/>
</dbReference>
<dbReference type="Gene3D" id="3.10.20.600">
    <property type="match status" value="1"/>
</dbReference>
<evidence type="ECO:0000256" key="3">
    <source>
        <dbReference type="ARBA" id="ARBA00007523"/>
    </source>
</evidence>
<keyword evidence="6" id="KW-0288">FMN</keyword>
<evidence type="ECO:0000256" key="9">
    <source>
        <dbReference type="ARBA" id="ARBA00023014"/>
    </source>
</evidence>